<protein>
    <submittedName>
        <fullName evidence="2">Uncharacterized protein</fullName>
    </submittedName>
</protein>
<feature type="chain" id="PRO_5047082659" evidence="1">
    <location>
        <begin position="19"/>
        <end position="54"/>
    </location>
</feature>
<dbReference type="Proteomes" id="UP001162483">
    <property type="component" value="Unassembled WGS sequence"/>
</dbReference>
<evidence type="ECO:0000256" key="1">
    <source>
        <dbReference type="SAM" id="SignalP"/>
    </source>
</evidence>
<dbReference type="EMBL" id="CATNWA010014278">
    <property type="protein sequence ID" value="CAI9569894.1"/>
    <property type="molecule type" value="Genomic_DNA"/>
</dbReference>
<proteinExistence type="predicted"/>
<keyword evidence="1" id="KW-0732">Signal</keyword>
<evidence type="ECO:0000313" key="2">
    <source>
        <dbReference type="EMBL" id="CAI9569894.1"/>
    </source>
</evidence>
<reference evidence="2" key="1">
    <citation type="submission" date="2023-05" db="EMBL/GenBank/DDBJ databases">
        <authorList>
            <person name="Stuckert A."/>
        </authorList>
    </citation>
    <scope>NUCLEOTIDE SEQUENCE</scope>
</reference>
<evidence type="ECO:0000313" key="3">
    <source>
        <dbReference type="Proteomes" id="UP001162483"/>
    </source>
</evidence>
<sequence>MIIALVISVAPSVTPVSAHQCHIPVHINAIYQCLPVHINASYQCPSKLPFSANY</sequence>
<comment type="caution">
    <text evidence="2">The sequence shown here is derived from an EMBL/GenBank/DDBJ whole genome shotgun (WGS) entry which is preliminary data.</text>
</comment>
<keyword evidence="3" id="KW-1185">Reference proteome</keyword>
<name>A0ABN9DBD4_9NEOB</name>
<accession>A0ABN9DBD4</accession>
<gene>
    <name evidence="2" type="ORF">SPARVUS_LOCUS7015927</name>
</gene>
<organism evidence="2 3">
    <name type="scientific">Staurois parvus</name>
    <dbReference type="NCBI Taxonomy" id="386267"/>
    <lineage>
        <taxon>Eukaryota</taxon>
        <taxon>Metazoa</taxon>
        <taxon>Chordata</taxon>
        <taxon>Craniata</taxon>
        <taxon>Vertebrata</taxon>
        <taxon>Euteleostomi</taxon>
        <taxon>Amphibia</taxon>
        <taxon>Batrachia</taxon>
        <taxon>Anura</taxon>
        <taxon>Neobatrachia</taxon>
        <taxon>Ranoidea</taxon>
        <taxon>Ranidae</taxon>
        <taxon>Staurois</taxon>
    </lineage>
</organism>
<feature type="signal peptide" evidence="1">
    <location>
        <begin position="1"/>
        <end position="18"/>
    </location>
</feature>